<dbReference type="EMBL" id="FOYM01000028">
    <property type="protein sequence ID" value="SFR13510.1"/>
    <property type="molecule type" value="Genomic_DNA"/>
</dbReference>
<dbReference type="Pfam" id="PF00582">
    <property type="entry name" value="Usp"/>
    <property type="match status" value="1"/>
</dbReference>
<dbReference type="RefSeq" id="WP_092486052.1">
    <property type="nucleotide sequence ID" value="NZ_FOYM01000028.1"/>
</dbReference>
<evidence type="ECO:0000259" key="1">
    <source>
        <dbReference type="Pfam" id="PF00582"/>
    </source>
</evidence>
<dbReference type="Proteomes" id="UP000199584">
    <property type="component" value="Unassembled WGS sequence"/>
</dbReference>
<dbReference type="OrthoDB" id="6117544at2"/>
<reference evidence="3" key="1">
    <citation type="submission" date="2016-10" db="EMBL/GenBank/DDBJ databases">
        <authorList>
            <person name="Varghese N."/>
            <person name="Submissions S."/>
        </authorList>
    </citation>
    <scope>NUCLEOTIDE SEQUENCE [LARGE SCALE GENOMIC DNA]</scope>
    <source>
        <strain evidence="3">DSM 3669</strain>
    </source>
</reference>
<proteinExistence type="predicted"/>
<accession>A0A1I6E6Y1</accession>
<organism evidence="2 3">
    <name type="scientific">Desulfoscipio geothermicus DSM 3669</name>
    <dbReference type="NCBI Taxonomy" id="1121426"/>
    <lineage>
        <taxon>Bacteria</taxon>
        <taxon>Bacillati</taxon>
        <taxon>Bacillota</taxon>
        <taxon>Clostridia</taxon>
        <taxon>Eubacteriales</taxon>
        <taxon>Desulfallaceae</taxon>
        <taxon>Desulfoscipio</taxon>
    </lineage>
</organism>
<evidence type="ECO:0000313" key="3">
    <source>
        <dbReference type="Proteomes" id="UP000199584"/>
    </source>
</evidence>
<gene>
    <name evidence="2" type="ORF">SAMN05660706_12815</name>
</gene>
<dbReference type="CDD" id="cd00293">
    <property type="entry name" value="USP-like"/>
    <property type="match status" value="1"/>
</dbReference>
<sequence>MTGHILYITDGSYSARMAGLQAIQIALSRQTALQALFIIDESWRDILGDEWMSNSLTRMQFYRWFETSVQKYADEILIEFANRARQQGVIVETAIKTGRFEKVVLTIVSQTQPALLVLPNPHATGPAAACGLKFNLHRLTKKIPCPVLTGPNTTESNSYNL</sequence>
<keyword evidence="3" id="KW-1185">Reference proteome</keyword>
<evidence type="ECO:0000313" key="2">
    <source>
        <dbReference type="EMBL" id="SFR13510.1"/>
    </source>
</evidence>
<dbReference type="STRING" id="39060.SAMN05660706_12815"/>
<protein>
    <submittedName>
        <fullName evidence="2">Universal stress protein family protein</fullName>
    </submittedName>
</protein>
<dbReference type="InterPro" id="IPR006016">
    <property type="entry name" value="UspA"/>
</dbReference>
<dbReference type="SUPFAM" id="SSF52402">
    <property type="entry name" value="Adenine nucleotide alpha hydrolases-like"/>
    <property type="match status" value="1"/>
</dbReference>
<feature type="domain" description="UspA" evidence="1">
    <location>
        <begin position="1"/>
        <end position="148"/>
    </location>
</feature>
<dbReference type="AlphaFoldDB" id="A0A1I6E6Y1"/>
<dbReference type="Gene3D" id="3.40.50.12370">
    <property type="match status" value="1"/>
</dbReference>
<name>A0A1I6E6Y1_9FIRM</name>